<proteinExistence type="predicted"/>
<accession>A0A671KZY8</accession>
<reference evidence="1" key="2">
    <citation type="submission" date="2025-09" db="UniProtKB">
        <authorList>
            <consortium name="Ensembl"/>
        </authorList>
    </citation>
    <scope>IDENTIFICATION</scope>
</reference>
<evidence type="ECO:0000313" key="2">
    <source>
        <dbReference type="Proteomes" id="UP000472260"/>
    </source>
</evidence>
<dbReference type="Ensembl" id="ENSSANT00000013127.1">
    <property type="protein sequence ID" value="ENSSANP00000012277.1"/>
    <property type="gene ID" value="ENSSANG00000006619.1"/>
</dbReference>
<evidence type="ECO:0000313" key="1">
    <source>
        <dbReference type="Ensembl" id="ENSSANP00000012277.1"/>
    </source>
</evidence>
<name>A0A671KZY8_9TELE</name>
<reference evidence="1" key="1">
    <citation type="submission" date="2025-08" db="UniProtKB">
        <authorList>
            <consortium name="Ensembl"/>
        </authorList>
    </citation>
    <scope>IDENTIFICATION</scope>
</reference>
<organism evidence="1 2">
    <name type="scientific">Sinocyclocheilus anshuiensis</name>
    <dbReference type="NCBI Taxonomy" id="1608454"/>
    <lineage>
        <taxon>Eukaryota</taxon>
        <taxon>Metazoa</taxon>
        <taxon>Chordata</taxon>
        <taxon>Craniata</taxon>
        <taxon>Vertebrata</taxon>
        <taxon>Euteleostomi</taxon>
        <taxon>Actinopterygii</taxon>
        <taxon>Neopterygii</taxon>
        <taxon>Teleostei</taxon>
        <taxon>Ostariophysi</taxon>
        <taxon>Cypriniformes</taxon>
        <taxon>Cyprinidae</taxon>
        <taxon>Cyprininae</taxon>
        <taxon>Sinocyclocheilus</taxon>
    </lineage>
</organism>
<keyword evidence="2" id="KW-1185">Reference proteome</keyword>
<dbReference type="AlphaFoldDB" id="A0A671KZY8"/>
<protein>
    <submittedName>
        <fullName evidence="1">Uncharacterized protein</fullName>
    </submittedName>
</protein>
<dbReference type="Proteomes" id="UP000472260">
    <property type="component" value="Unassembled WGS sequence"/>
</dbReference>
<sequence length="224" mass="24278">MPGSNTGHFTQTTMGLTGQLLCVPAACHTYRNIYLIKKSWEISSCVSGAMPDAINPSHLCVGNDANDLAVLLHGGKVFLQLLLALFILPSLAVLGKALPVLIEATLALITNVLSKDGLERAQASRGHDITNNTHYNHGRSLHNGHRLNHLFFVDLSRSVDLTDNVGHASLVAKESSQVNRLAGIVFRETLHLATMAFAPLAGQEAQRAVAWGRKLTVRLHKKKN</sequence>